<proteinExistence type="inferred from homology"/>
<dbReference type="Proteomes" id="UP000776651">
    <property type="component" value="Unassembled WGS sequence"/>
</dbReference>
<accession>A0ABS7JC23</accession>
<comment type="similarity">
    <text evidence="1">Belongs to the CsgA/CsgB family.</text>
</comment>
<protein>
    <recommendedName>
        <fullName evidence="7">Curlin associated repeat-containing protein</fullName>
    </recommendedName>
</protein>
<reference evidence="5 6" key="1">
    <citation type="submission" date="2021-08" db="EMBL/GenBank/DDBJ databases">
        <title>Comparative Genomics Analysis of the Genus Qipengyuania Reveals Extensive Genetic Diversity and Metabolic Versatility, Including the Description of Fifteen Novel Species.</title>
        <authorList>
            <person name="Liu Y."/>
        </authorList>
    </citation>
    <scope>NUCLEOTIDE SEQUENCE [LARGE SCALE GENOMIC DNA]</scope>
    <source>
        <strain evidence="5 6">GH25</strain>
    </source>
</reference>
<feature type="region of interest" description="Disordered" evidence="3">
    <location>
        <begin position="62"/>
        <end position="91"/>
    </location>
</feature>
<dbReference type="Pfam" id="PF07012">
    <property type="entry name" value="Curlin_rpt"/>
    <property type="match status" value="1"/>
</dbReference>
<dbReference type="RefSeq" id="WP_221597052.1">
    <property type="nucleotide sequence ID" value="NZ_JAIGNQ010000001.1"/>
</dbReference>
<feature type="chain" id="PRO_5045367166" description="Curlin associated repeat-containing protein" evidence="4">
    <location>
        <begin position="30"/>
        <end position="218"/>
    </location>
</feature>
<evidence type="ECO:0000256" key="3">
    <source>
        <dbReference type="SAM" id="MobiDB-lite"/>
    </source>
</evidence>
<evidence type="ECO:0008006" key="7">
    <source>
        <dbReference type="Google" id="ProtNLM"/>
    </source>
</evidence>
<sequence length="218" mass="21763">MISPNQTTRASAAAAALVAATLWAVAAFAQGAGSAPQFEPVEAPLDQDSGIFVSQIGSSNEASAQQDGNAASTQVAQQGEGNRAAIRQSSAPHYAAAAQNGNLNEVDIAQDGNGQTALVLAQQGNGNVADILQREAGLAYSAGAISQTGDSNSLSLIQDGSDNQARLTQAGDGNAMTASQLGANNRLDWSQVGSGLSDLQIEQTGGAGLIVIQTNGGG</sequence>
<evidence type="ECO:0000313" key="6">
    <source>
        <dbReference type="Proteomes" id="UP000776651"/>
    </source>
</evidence>
<evidence type="ECO:0000256" key="1">
    <source>
        <dbReference type="ARBA" id="ARBA00009766"/>
    </source>
</evidence>
<evidence type="ECO:0000313" key="5">
    <source>
        <dbReference type="EMBL" id="MBX7487575.1"/>
    </source>
</evidence>
<keyword evidence="6" id="KW-1185">Reference proteome</keyword>
<keyword evidence="2 4" id="KW-0732">Signal</keyword>
<comment type="caution">
    <text evidence="5">The sequence shown here is derived from an EMBL/GenBank/DDBJ whole genome shotgun (WGS) entry which is preliminary data.</text>
</comment>
<dbReference type="EMBL" id="JAIGNQ010000001">
    <property type="protein sequence ID" value="MBX7487575.1"/>
    <property type="molecule type" value="Genomic_DNA"/>
</dbReference>
<feature type="compositionally biased region" description="Polar residues" evidence="3">
    <location>
        <begin position="62"/>
        <end position="80"/>
    </location>
</feature>
<evidence type="ECO:0000256" key="2">
    <source>
        <dbReference type="ARBA" id="ARBA00022729"/>
    </source>
</evidence>
<organism evidence="5 6">
    <name type="scientific">Qipengyuania pacifica</name>
    <dbReference type="NCBI Taxonomy" id="2860199"/>
    <lineage>
        <taxon>Bacteria</taxon>
        <taxon>Pseudomonadati</taxon>
        <taxon>Pseudomonadota</taxon>
        <taxon>Alphaproteobacteria</taxon>
        <taxon>Sphingomonadales</taxon>
        <taxon>Erythrobacteraceae</taxon>
        <taxon>Qipengyuania</taxon>
    </lineage>
</organism>
<gene>
    <name evidence="5" type="ORF">K3177_03515</name>
</gene>
<dbReference type="InterPro" id="IPR009742">
    <property type="entry name" value="Curlin_rpt"/>
</dbReference>
<feature type="signal peptide" evidence="4">
    <location>
        <begin position="1"/>
        <end position="29"/>
    </location>
</feature>
<evidence type="ECO:0000256" key="4">
    <source>
        <dbReference type="SAM" id="SignalP"/>
    </source>
</evidence>
<name>A0ABS7JC23_9SPHN</name>